<reference evidence="3" key="1">
    <citation type="journal article" date="2015" name="PLoS Genet.">
        <title>Genome Sequence and Transcriptome Analyses of Chrysochromulina tobin: Metabolic Tools for Enhanced Algal Fitness in the Prominent Order Prymnesiales (Haptophyceae).</title>
        <authorList>
            <person name="Hovde B.T."/>
            <person name="Deodato C.R."/>
            <person name="Hunsperger H.M."/>
            <person name="Ryken S.A."/>
            <person name="Yost W."/>
            <person name="Jha R.K."/>
            <person name="Patterson J."/>
            <person name="Monnat R.J. Jr."/>
            <person name="Barlow S.B."/>
            <person name="Starkenburg S.R."/>
            <person name="Cattolico R.A."/>
        </authorList>
    </citation>
    <scope>NUCLEOTIDE SEQUENCE</scope>
    <source>
        <strain evidence="3">CCMP291</strain>
    </source>
</reference>
<evidence type="ECO:0000313" key="2">
    <source>
        <dbReference type="EMBL" id="KOO26080.1"/>
    </source>
</evidence>
<gene>
    <name evidence="2" type="ORF">Ctob_001774</name>
</gene>
<dbReference type="EMBL" id="JWZX01002894">
    <property type="protein sequence ID" value="KOO26080.1"/>
    <property type="molecule type" value="Genomic_DNA"/>
</dbReference>
<protein>
    <recommendedName>
        <fullName evidence="4">BZIP domain-containing protein</fullName>
    </recommendedName>
</protein>
<accession>A0A0M0JHY6</accession>
<sequence>MDNMEMDNVGAHGGGTSSLKHGEEDHGEEEFGLPGGAMDGTSRNSRLARKAESARQARLRHKQFVTDLQEQAAALQSRIRELEAHCTSGPAAAPVALRELKRALKPEQLEQLTQWLVEAQGDDHVFARYERGAALPPPPSAAVMSASAAVNSAAAEAALPQPTSAASAPISIGGSAAHWRGGGAHVGASPMESEEDSGMFPLSRSWDDIEGARSILNLNSPNGFHPIAGAPPPISFSLPTASSMPSFPPHHGSMLSASFGAKRPFEGVPPHPVSALAAANATAGSS</sequence>
<organism evidence="2 3">
    <name type="scientific">Chrysochromulina tobinii</name>
    <dbReference type="NCBI Taxonomy" id="1460289"/>
    <lineage>
        <taxon>Eukaryota</taxon>
        <taxon>Haptista</taxon>
        <taxon>Haptophyta</taxon>
        <taxon>Prymnesiophyceae</taxon>
        <taxon>Prymnesiales</taxon>
        <taxon>Chrysochromulinaceae</taxon>
        <taxon>Chrysochromulina</taxon>
    </lineage>
</organism>
<name>A0A0M0JHY6_9EUKA</name>
<evidence type="ECO:0008006" key="4">
    <source>
        <dbReference type="Google" id="ProtNLM"/>
    </source>
</evidence>
<evidence type="ECO:0000256" key="1">
    <source>
        <dbReference type="SAM" id="MobiDB-lite"/>
    </source>
</evidence>
<proteinExistence type="predicted"/>
<dbReference type="Proteomes" id="UP000037460">
    <property type="component" value="Unassembled WGS sequence"/>
</dbReference>
<evidence type="ECO:0000313" key="3">
    <source>
        <dbReference type="Proteomes" id="UP000037460"/>
    </source>
</evidence>
<feature type="region of interest" description="Disordered" evidence="1">
    <location>
        <begin position="181"/>
        <end position="200"/>
    </location>
</feature>
<feature type="region of interest" description="Disordered" evidence="1">
    <location>
        <begin position="1"/>
        <end position="52"/>
    </location>
</feature>
<comment type="caution">
    <text evidence="2">The sequence shown here is derived from an EMBL/GenBank/DDBJ whole genome shotgun (WGS) entry which is preliminary data.</text>
</comment>
<dbReference type="OrthoDB" id="10640905at2759"/>
<dbReference type="AlphaFoldDB" id="A0A0M0JHY6"/>
<keyword evidence="3" id="KW-1185">Reference proteome</keyword>